<reference evidence="6 7" key="1">
    <citation type="journal article" date="2010" name="J. Bacteriol.">
        <title>Genome sequences of Pelagibaca bermudensis HTCC2601T and Maritimibacter alkaliphilus HTCC2654T, the type strains of two marine Roseobacter genera.</title>
        <authorList>
            <person name="Thrash J.C."/>
            <person name="Cho J.C."/>
            <person name="Ferriera S."/>
            <person name="Johnson J."/>
            <person name="Vergin K.L."/>
            <person name="Giovannoni S.J."/>
        </authorList>
    </citation>
    <scope>NUCLEOTIDE SEQUENCE [LARGE SCALE GENOMIC DNA]</scope>
    <source>
        <strain evidence="6 7">HTCC2654</strain>
    </source>
</reference>
<dbReference type="Gene3D" id="3.40.190.10">
    <property type="entry name" value="Periplasmic binding protein-like II"/>
    <property type="match status" value="2"/>
</dbReference>
<keyword evidence="4" id="KW-0997">Cell inner membrane</keyword>
<evidence type="ECO:0000256" key="3">
    <source>
        <dbReference type="ARBA" id="ARBA00022475"/>
    </source>
</evidence>
<sequence length="400" mass="42989">MKGAVLSVGFIPLVDAAPLIVAQEMGFAAEEGLTLDLVRAPSWSSLRDMLVFGRVDAAHMLSPVPVATAMGLGGAGADLSALAVLSVNGTVIGVSRALEGRLRDNGHGFDFRDARSAGEALIAAKVDRLRIGVPFPLSMHAELLYYWLSSLGLPAPQGVDIKTMPPPLMADAIEAGEIDAFCVGEPWGSIAVENGVGALLLPGKSIWSFSPEKVLAVRSDWASAETGLSARLIRAVYRSGRWIADPESRLLTAELLSRPEYLDLPPEVIERALSGNLIISSRGEQRTVDGFVGFHKGAANFPWRSQAQWIANQLAARMGLDREESLRQAAQVFRPDLYRAALEGIALDLPGASSKIEGSIEVETPVASEYGRLTLPPDLFFDRRTFDPDATIRSKITHKN</sequence>
<keyword evidence="2" id="KW-0813">Transport</keyword>
<dbReference type="OrthoDB" id="570524at2"/>
<accession>A3VCM2</accession>
<evidence type="ECO:0000256" key="4">
    <source>
        <dbReference type="ARBA" id="ARBA00022519"/>
    </source>
</evidence>
<evidence type="ECO:0000313" key="6">
    <source>
        <dbReference type="EMBL" id="EAQ13890.1"/>
    </source>
</evidence>
<name>A3VCM2_9RHOB</name>
<gene>
    <name evidence="6" type="ORF">RB2654_12494</name>
</gene>
<dbReference type="RefSeq" id="WP_008332101.1">
    <property type="nucleotide sequence ID" value="NZ_CH902578.1"/>
</dbReference>
<evidence type="ECO:0000313" key="7">
    <source>
        <dbReference type="Proteomes" id="UP000002931"/>
    </source>
</evidence>
<evidence type="ECO:0000256" key="5">
    <source>
        <dbReference type="ARBA" id="ARBA00023136"/>
    </source>
</evidence>
<keyword evidence="3" id="KW-1003">Cell membrane</keyword>
<comment type="subcellular location">
    <subcellularLocation>
        <location evidence="1">Endomembrane system</location>
    </subcellularLocation>
</comment>
<evidence type="ECO:0000256" key="1">
    <source>
        <dbReference type="ARBA" id="ARBA00004308"/>
    </source>
</evidence>
<evidence type="ECO:0000256" key="2">
    <source>
        <dbReference type="ARBA" id="ARBA00022448"/>
    </source>
</evidence>
<dbReference type="Pfam" id="PF13379">
    <property type="entry name" value="NMT1_2"/>
    <property type="match status" value="1"/>
</dbReference>
<dbReference type="HOGENOM" id="CLU_037398_0_1_5"/>
<keyword evidence="7" id="KW-1185">Reference proteome</keyword>
<organism evidence="6 7">
    <name type="scientific">Maritimibacter alkaliphilus HTCC2654</name>
    <dbReference type="NCBI Taxonomy" id="314271"/>
    <lineage>
        <taxon>Bacteria</taxon>
        <taxon>Pseudomonadati</taxon>
        <taxon>Pseudomonadota</taxon>
        <taxon>Alphaproteobacteria</taxon>
        <taxon>Rhodobacterales</taxon>
        <taxon>Roseobacteraceae</taxon>
        <taxon>Maritimibacter</taxon>
    </lineage>
</organism>
<comment type="caution">
    <text evidence="6">The sequence shown here is derived from an EMBL/GenBank/DDBJ whole genome shotgun (WGS) entry which is preliminary data.</text>
</comment>
<dbReference type="AlphaFoldDB" id="A3VCM2"/>
<keyword evidence="5" id="KW-0472">Membrane</keyword>
<dbReference type="STRING" id="314271.RB2654_12494"/>
<dbReference type="PANTHER" id="PTHR30024">
    <property type="entry name" value="ALIPHATIC SULFONATES-BINDING PROTEIN-RELATED"/>
    <property type="match status" value="1"/>
</dbReference>
<dbReference type="Proteomes" id="UP000002931">
    <property type="component" value="Unassembled WGS sequence"/>
</dbReference>
<protein>
    <submittedName>
        <fullName evidence="6">Nitrate transporter component, nrtA</fullName>
    </submittedName>
</protein>
<proteinExistence type="predicted"/>
<dbReference type="CDD" id="cd13553">
    <property type="entry name" value="PBP2_NrtA_CpmA_like"/>
    <property type="match status" value="1"/>
</dbReference>
<dbReference type="EMBL" id="AAMT01000003">
    <property type="protein sequence ID" value="EAQ13890.1"/>
    <property type="molecule type" value="Genomic_DNA"/>
</dbReference>
<dbReference type="GO" id="GO:0012505">
    <property type="term" value="C:endomembrane system"/>
    <property type="evidence" value="ECO:0007669"/>
    <property type="project" value="UniProtKB-SubCell"/>
</dbReference>
<dbReference type="eggNOG" id="COG0715">
    <property type="taxonomic scope" value="Bacteria"/>
</dbReference>
<dbReference type="SUPFAM" id="SSF53850">
    <property type="entry name" value="Periplasmic binding protein-like II"/>
    <property type="match status" value="1"/>
</dbReference>
<dbReference type="PANTHER" id="PTHR30024:SF43">
    <property type="entry name" value="BLL4572 PROTEIN"/>
    <property type="match status" value="1"/>
</dbReference>
<dbReference type="InterPro" id="IPR044527">
    <property type="entry name" value="NrtA/CpmA_ABC-bd_dom"/>
</dbReference>